<dbReference type="Gene3D" id="3.20.20.10">
    <property type="entry name" value="Alanine racemase"/>
    <property type="match status" value="1"/>
</dbReference>
<dbReference type="NCBIfam" id="TIGR00044">
    <property type="entry name" value="YggS family pyridoxal phosphate-dependent enzyme"/>
    <property type="match status" value="1"/>
</dbReference>
<feature type="domain" description="Alanine racemase N-terminal" evidence="2">
    <location>
        <begin position="3"/>
        <end position="220"/>
    </location>
</feature>
<evidence type="ECO:0000256" key="1">
    <source>
        <dbReference type="ARBA" id="ARBA00022898"/>
    </source>
</evidence>
<dbReference type="AlphaFoldDB" id="J9GBG9"/>
<dbReference type="HAMAP" id="MF_02087">
    <property type="entry name" value="PLP_homeostasis"/>
    <property type="match status" value="1"/>
</dbReference>
<dbReference type="FunFam" id="3.20.20.10:FF:000024">
    <property type="entry name" value="Pyridoxal phosphate homeostasis protein"/>
    <property type="match status" value="1"/>
</dbReference>
<dbReference type="InterPro" id="IPR011078">
    <property type="entry name" value="PyrdxlP_homeostasis"/>
</dbReference>
<evidence type="ECO:0000313" key="3">
    <source>
        <dbReference type="EMBL" id="EJW99092.1"/>
    </source>
</evidence>
<dbReference type="SUPFAM" id="SSF51419">
    <property type="entry name" value="PLP-binding barrel"/>
    <property type="match status" value="1"/>
</dbReference>
<comment type="caution">
    <text evidence="3">The sequence shown here is derived from an EMBL/GenBank/DDBJ whole genome shotgun (WGS) entry which is preliminary data.</text>
</comment>
<protein>
    <submittedName>
        <fullName evidence="3">Pyridoxal phosphate enzyme, YggS family</fullName>
    </submittedName>
</protein>
<dbReference type="InterPro" id="IPR029066">
    <property type="entry name" value="PLP-binding_barrel"/>
</dbReference>
<name>J9GBG9_9ZZZZ</name>
<sequence length="223" mass="25369">MSIADNLKQVLAELPSGVRLVAVSKFHSNEAIEEAYHAGQRIFGESKVQEMTAKYESLPKDIEWHFIGHLQTNKIKYMIPYVSMIHGIDTYKLLAEVNKQAGKVGRIVNCLLQIHVAQEETKFGFSPEECREMLEGGEWKQLTHVRICGIMGMASNTEDTEQIKGEFRLLNNLFQEFKDTWFAESDAFKELSMGMSHDYHEAISSGSTLVRVGSKIFGERNYN</sequence>
<gene>
    <name evidence="3" type="ORF">EVA_12824</name>
</gene>
<dbReference type="CDD" id="cd00635">
    <property type="entry name" value="PLPDE_III_YBL036c_like"/>
    <property type="match status" value="1"/>
</dbReference>
<dbReference type="GO" id="GO:0030170">
    <property type="term" value="F:pyridoxal phosphate binding"/>
    <property type="evidence" value="ECO:0007669"/>
    <property type="project" value="InterPro"/>
</dbReference>
<evidence type="ECO:0000259" key="2">
    <source>
        <dbReference type="Pfam" id="PF01168"/>
    </source>
</evidence>
<reference evidence="3" key="1">
    <citation type="journal article" date="2012" name="PLoS ONE">
        <title>Gene sets for utilization of primary and secondary nutrition supplies in the distal gut of endangered iberian lynx.</title>
        <authorList>
            <person name="Alcaide M."/>
            <person name="Messina E."/>
            <person name="Richter M."/>
            <person name="Bargiela R."/>
            <person name="Peplies J."/>
            <person name="Huws S.A."/>
            <person name="Newbold C.J."/>
            <person name="Golyshin P.N."/>
            <person name="Simon M.A."/>
            <person name="Lopez G."/>
            <person name="Yakimov M.M."/>
            <person name="Ferrer M."/>
        </authorList>
    </citation>
    <scope>NUCLEOTIDE SEQUENCE</scope>
</reference>
<dbReference type="PANTHER" id="PTHR10146:SF14">
    <property type="entry name" value="PYRIDOXAL PHOSPHATE HOMEOSTASIS PROTEIN"/>
    <property type="match status" value="1"/>
</dbReference>
<dbReference type="PIRSF" id="PIRSF004848">
    <property type="entry name" value="YBL036c_PLPDEIII"/>
    <property type="match status" value="1"/>
</dbReference>
<proteinExistence type="inferred from homology"/>
<dbReference type="Pfam" id="PF01168">
    <property type="entry name" value="Ala_racemase_N"/>
    <property type="match status" value="1"/>
</dbReference>
<organism evidence="3">
    <name type="scientific">gut metagenome</name>
    <dbReference type="NCBI Taxonomy" id="749906"/>
    <lineage>
        <taxon>unclassified sequences</taxon>
        <taxon>metagenomes</taxon>
        <taxon>organismal metagenomes</taxon>
    </lineage>
</organism>
<dbReference type="EMBL" id="AMCI01003974">
    <property type="protein sequence ID" value="EJW99092.1"/>
    <property type="molecule type" value="Genomic_DNA"/>
</dbReference>
<keyword evidence="1" id="KW-0663">Pyridoxal phosphate</keyword>
<accession>J9GBG9</accession>
<dbReference type="InterPro" id="IPR001608">
    <property type="entry name" value="Ala_racemase_N"/>
</dbReference>
<dbReference type="PANTHER" id="PTHR10146">
    <property type="entry name" value="PROLINE SYNTHETASE CO-TRANSCRIBED BACTERIAL HOMOLOG PROTEIN"/>
    <property type="match status" value="1"/>
</dbReference>